<feature type="domain" description="ABC transporter" evidence="6">
    <location>
        <begin position="5"/>
        <end position="250"/>
    </location>
</feature>
<dbReference type="InterPro" id="IPR003439">
    <property type="entry name" value="ABC_transporter-like_ATP-bd"/>
</dbReference>
<accession>A0A4P8ECP6</accession>
<evidence type="ECO:0000256" key="3">
    <source>
        <dbReference type="ARBA" id="ARBA00022448"/>
    </source>
</evidence>
<protein>
    <submittedName>
        <fullName evidence="7">ABC transporter ATP-binding protein</fullName>
    </submittedName>
</protein>
<proteinExistence type="inferred from homology"/>
<dbReference type="GO" id="GO:0016887">
    <property type="term" value="F:ATP hydrolysis activity"/>
    <property type="evidence" value="ECO:0007669"/>
    <property type="project" value="InterPro"/>
</dbReference>
<evidence type="ECO:0000256" key="5">
    <source>
        <dbReference type="ARBA" id="ARBA00022840"/>
    </source>
</evidence>
<reference evidence="7 8" key="1">
    <citation type="submission" date="2019-05" db="EMBL/GenBank/DDBJ databases">
        <title>Pseudorhodobacter turbinis sp. nov., isolated from the gut of the Korean turban shell.</title>
        <authorList>
            <person name="Jeong Y.-S."/>
            <person name="Kang W.-R."/>
            <person name="Bae J.-W."/>
        </authorList>
    </citation>
    <scope>NUCLEOTIDE SEQUENCE [LARGE SCALE GENOMIC DNA]</scope>
    <source>
        <strain evidence="7 8">S12M18</strain>
    </source>
</reference>
<comment type="similarity">
    <text evidence="2">Belongs to the ABC transporter superfamily.</text>
</comment>
<dbReference type="PROSITE" id="PS00211">
    <property type="entry name" value="ABC_TRANSPORTER_1"/>
    <property type="match status" value="1"/>
</dbReference>
<dbReference type="SMART" id="SM00382">
    <property type="entry name" value="AAA"/>
    <property type="match status" value="1"/>
</dbReference>
<dbReference type="Pfam" id="PF00005">
    <property type="entry name" value="ABC_tran"/>
    <property type="match status" value="1"/>
</dbReference>
<dbReference type="OrthoDB" id="9802264at2"/>
<dbReference type="FunFam" id="3.40.50.300:FF:000016">
    <property type="entry name" value="Oligopeptide ABC transporter ATP-binding component"/>
    <property type="match status" value="1"/>
</dbReference>
<keyword evidence="3" id="KW-0813">Transport</keyword>
<dbReference type="InterPro" id="IPR050319">
    <property type="entry name" value="ABC_transp_ATP-bind"/>
</dbReference>
<evidence type="ECO:0000256" key="2">
    <source>
        <dbReference type="ARBA" id="ARBA00005417"/>
    </source>
</evidence>
<dbReference type="PROSITE" id="PS50893">
    <property type="entry name" value="ABC_TRANSPORTER_2"/>
    <property type="match status" value="1"/>
</dbReference>
<name>A0A4P8ECP6_9RHOB</name>
<dbReference type="RefSeq" id="WP_137192107.1">
    <property type="nucleotide sequence ID" value="NZ_CP039964.1"/>
</dbReference>
<keyword evidence="4" id="KW-0547">Nucleotide-binding</keyword>
<dbReference type="GO" id="GO:0005886">
    <property type="term" value="C:plasma membrane"/>
    <property type="evidence" value="ECO:0007669"/>
    <property type="project" value="UniProtKB-SubCell"/>
</dbReference>
<dbReference type="GO" id="GO:0005524">
    <property type="term" value="F:ATP binding"/>
    <property type="evidence" value="ECO:0007669"/>
    <property type="project" value="UniProtKB-KW"/>
</dbReference>
<dbReference type="EMBL" id="CP039964">
    <property type="protein sequence ID" value="QCO54423.1"/>
    <property type="molecule type" value="Genomic_DNA"/>
</dbReference>
<evidence type="ECO:0000313" key="8">
    <source>
        <dbReference type="Proteomes" id="UP000298631"/>
    </source>
</evidence>
<dbReference type="Gene3D" id="3.40.50.300">
    <property type="entry name" value="P-loop containing nucleotide triphosphate hydrolases"/>
    <property type="match status" value="1"/>
</dbReference>
<dbReference type="KEGG" id="pseb:EOK75_00410"/>
<dbReference type="PANTHER" id="PTHR43776:SF7">
    <property type="entry name" value="D,D-DIPEPTIDE TRANSPORT ATP-BINDING PROTEIN DDPF-RELATED"/>
    <property type="match status" value="1"/>
</dbReference>
<dbReference type="InterPro" id="IPR027417">
    <property type="entry name" value="P-loop_NTPase"/>
</dbReference>
<keyword evidence="8" id="KW-1185">Reference proteome</keyword>
<dbReference type="Proteomes" id="UP000298631">
    <property type="component" value="Chromosome"/>
</dbReference>
<dbReference type="GO" id="GO:0055085">
    <property type="term" value="P:transmembrane transport"/>
    <property type="evidence" value="ECO:0007669"/>
    <property type="project" value="UniProtKB-ARBA"/>
</dbReference>
<dbReference type="InterPro" id="IPR003593">
    <property type="entry name" value="AAA+_ATPase"/>
</dbReference>
<evidence type="ECO:0000313" key="7">
    <source>
        <dbReference type="EMBL" id="QCO54423.1"/>
    </source>
</evidence>
<dbReference type="AlphaFoldDB" id="A0A4P8ECP6"/>
<comment type="subcellular location">
    <subcellularLocation>
        <location evidence="1">Cell inner membrane</location>
        <topology evidence="1">Peripheral membrane protein</topology>
    </subcellularLocation>
</comment>
<dbReference type="SUPFAM" id="SSF52540">
    <property type="entry name" value="P-loop containing nucleoside triphosphate hydrolases"/>
    <property type="match status" value="1"/>
</dbReference>
<evidence type="ECO:0000256" key="4">
    <source>
        <dbReference type="ARBA" id="ARBA00022741"/>
    </source>
</evidence>
<organism evidence="7 8">
    <name type="scientific">Pseudorhodobacter turbinis</name>
    <dbReference type="NCBI Taxonomy" id="2500533"/>
    <lineage>
        <taxon>Bacteria</taxon>
        <taxon>Pseudomonadati</taxon>
        <taxon>Pseudomonadota</taxon>
        <taxon>Alphaproteobacteria</taxon>
        <taxon>Rhodobacterales</taxon>
        <taxon>Paracoccaceae</taxon>
        <taxon>Pseudorhodobacter</taxon>
    </lineage>
</organism>
<evidence type="ECO:0000256" key="1">
    <source>
        <dbReference type="ARBA" id="ARBA00004417"/>
    </source>
</evidence>
<gene>
    <name evidence="7" type="ORF">EOK75_00410</name>
</gene>
<dbReference type="PANTHER" id="PTHR43776">
    <property type="entry name" value="TRANSPORT ATP-BINDING PROTEIN"/>
    <property type="match status" value="1"/>
</dbReference>
<sequence length="273" mass="29870">MSPLLTIRNLSRHYNVGPHTIVKALDDVSLTLNAKEILGVVGESGSGKSTLANIVMALDTPTSGQVILDGQDLFALSTRELRKARRSFQMVFQDPYGSLDPRHRVGRIIAEPLHLEPGAPTGAARRDMVGKLLEDVGLAAIDQDRYPHEFSGGQRQRIAVARALITKPRLLVADEATSALDLTVQKQILKLILDLRDEHGISILFITHNIGVVDEICDTVAVMQNGRLVEKGPVRQVLDNPSEAYTQRLLSAEPRLDVIGRKSKRTVTLATSP</sequence>
<dbReference type="CDD" id="cd03257">
    <property type="entry name" value="ABC_NikE_OppD_transporters"/>
    <property type="match status" value="1"/>
</dbReference>
<dbReference type="InterPro" id="IPR017871">
    <property type="entry name" value="ABC_transporter-like_CS"/>
</dbReference>
<keyword evidence="5 7" id="KW-0067">ATP-binding</keyword>
<evidence type="ECO:0000259" key="6">
    <source>
        <dbReference type="PROSITE" id="PS50893"/>
    </source>
</evidence>